<evidence type="ECO:0000313" key="4">
    <source>
        <dbReference type="Proteomes" id="UP000022141"/>
    </source>
</evidence>
<reference evidence="3" key="1">
    <citation type="submission" date="2014-02" db="EMBL/GenBank/DDBJ databases">
        <title>Expanding our view of genomic diversity in Candidatus Accumulibacter clades.</title>
        <authorList>
            <person name="Skennerton C.T."/>
            <person name="Barr J.J."/>
            <person name="Slater F.R."/>
            <person name="Bond P.L."/>
            <person name="Tyson G.W."/>
        </authorList>
    </citation>
    <scope>NUCLEOTIDE SEQUENCE [LARGE SCALE GENOMIC DNA]</scope>
</reference>
<dbReference type="Pfam" id="PF09722">
    <property type="entry name" value="Xre_MbcA_ParS_C"/>
    <property type="match status" value="1"/>
</dbReference>
<evidence type="ECO:0000259" key="1">
    <source>
        <dbReference type="Pfam" id="PF09722"/>
    </source>
</evidence>
<dbReference type="AlphaFoldDB" id="A0A011QDQ9"/>
<keyword evidence="4" id="KW-1185">Reference proteome</keyword>
<proteinExistence type="predicted"/>
<dbReference type="InterPro" id="IPR024467">
    <property type="entry name" value="Xre/MbcA/ParS-like_toxin-bd"/>
</dbReference>
<dbReference type="eggNOG" id="COG5642">
    <property type="taxonomic scope" value="Bacteria"/>
</dbReference>
<dbReference type="EMBL" id="JEMY01000034">
    <property type="protein sequence ID" value="EXI87437.1"/>
    <property type="molecule type" value="Genomic_DNA"/>
</dbReference>
<dbReference type="PATRIC" id="fig|1454004.3.peg.2653"/>
<comment type="caution">
    <text evidence="3">The sequence shown here is derived from an EMBL/GenBank/DDBJ whole genome shotgun (WGS) entry which is preliminary data.</text>
</comment>
<gene>
    <name evidence="3" type="ORF">AW11_02566</name>
</gene>
<evidence type="ECO:0000259" key="2">
    <source>
        <dbReference type="Pfam" id="PF20432"/>
    </source>
</evidence>
<name>A0A011QDQ9_ACCRE</name>
<feature type="domain" description="Antitoxin Xre-like helix-turn-helix" evidence="2">
    <location>
        <begin position="10"/>
        <end position="72"/>
    </location>
</feature>
<evidence type="ECO:0000313" key="3">
    <source>
        <dbReference type="EMBL" id="EXI87437.1"/>
    </source>
</evidence>
<dbReference type="InterPro" id="IPR046847">
    <property type="entry name" value="Xre-like_HTH"/>
</dbReference>
<protein>
    <submittedName>
        <fullName evidence="3">Toxin-antitoxin system antitoxin component</fullName>
    </submittedName>
</protein>
<organism evidence="3 4">
    <name type="scientific">Accumulibacter regalis</name>
    <dbReference type="NCBI Taxonomy" id="522306"/>
    <lineage>
        <taxon>Bacteria</taxon>
        <taxon>Pseudomonadati</taxon>
        <taxon>Pseudomonadota</taxon>
        <taxon>Betaproteobacteria</taxon>
        <taxon>Candidatus Accumulibacter</taxon>
    </lineage>
</organism>
<dbReference type="Pfam" id="PF20432">
    <property type="entry name" value="Xre-like-HTH"/>
    <property type="match status" value="1"/>
</dbReference>
<accession>A0A011QDQ9</accession>
<sequence length="126" mass="13615">MPGTTVQAASTAQPAAVLTKAVTRAADHLDIQRSILAKVLGVSAATVTRLYAGAYQLDQKRKEWELALLFVRAFRSLDSLVGEQGTARKWLASNNRALNGRPVDLISTTEGLVRVVHYLDASRGLV</sequence>
<feature type="domain" description="Antitoxin Xre/MbcA/ParS-like toxin-binding" evidence="1">
    <location>
        <begin position="76"/>
        <end position="124"/>
    </location>
</feature>
<dbReference type="STRING" id="1454004.AW11_02566"/>
<dbReference type="GO" id="GO:0003677">
    <property type="term" value="F:DNA binding"/>
    <property type="evidence" value="ECO:0007669"/>
    <property type="project" value="InterPro"/>
</dbReference>
<dbReference type="Proteomes" id="UP000022141">
    <property type="component" value="Unassembled WGS sequence"/>
</dbReference>